<dbReference type="AlphaFoldDB" id="Q6Z4D0"/>
<gene>
    <name evidence="2" type="primary">P0016H06.16</name>
</gene>
<dbReference type="EMBL" id="AP005181">
    <property type="protein sequence ID" value="BAC83930.1"/>
    <property type="molecule type" value="Genomic_DNA"/>
</dbReference>
<evidence type="ECO:0000313" key="2">
    <source>
        <dbReference type="EMBL" id="BAC83930.1"/>
    </source>
</evidence>
<reference evidence="3" key="1">
    <citation type="journal article" date="2005" name="Nature">
        <title>The map-based sequence of the rice genome.</title>
        <authorList>
            <consortium name="International rice genome sequencing project (IRGSP)"/>
            <person name="Matsumoto T."/>
            <person name="Wu J."/>
            <person name="Kanamori H."/>
            <person name="Katayose Y."/>
            <person name="Fujisawa M."/>
            <person name="Namiki N."/>
            <person name="Mizuno H."/>
            <person name="Yamamoto K."/>
            <person name="Antonio B.A."/>
            <person name="Baba T."/>
            <person name="Sakata K."/>
            <person name="Nagamura Y."/>
            <person name="Aoki H."/>
            <person name="Arikawa K."/>
            <person name="Arita K."/>
            <person name="Bito T."/>
            <person name="Chiden Y."/>
            <person name="Fujitsuka N."/>
            <person name="Fukunaka R."/>
            <person name="Hamada M."/>
            <person name="Harada C."/>
            <person name="Hayashi A."/>
            <person name="Hijishita S."/>
            <person name="Honda M."/>
            <person name="Hosokawa S."/>
            <person name="Ichikawa Y."/>
            <person name="Idonuma A."/>
            <person name="Iijima M."/>
            <person name="Ikeda M."/>
            <person name="Ikeno M."/>
            <person name="Ito K."/>
            <person name="Ito S."/>
            <person name="Ito T."/>
            <person name="Ito Y."/>
            <person name="Ito Y."/>
            <person name="Iwabuchi A."/>
            <person name="Kamiya K."/>
            <person name="Karasawa W."/>
            <person name="Kurita K."/>
            <person name="Katagiri S."/>
            <person name="Kikuta A."/>
            <person name="Kobayashi H."/>
            <person name="Kobayashi N."/>
            <person name="Machita K."/>
            <person name="Maehara T."/>
            <person name="Masukawa M."/>
            <person name="Mizubayashi T."/>
            <person name="Mukai Y."/>
            <person name="Nagasaki H."/>
            <person name="Nagata Y."/>
            <person name="Naito S."/>
            <person name="Nakashima M."/>
            <person name="Nakama Y."/>
            <person name="Nakamichi Y."/>
            <person name="Nakamura M."/>
            <person name="Meguro A."/>
            <person name="Negishi M."/>
            <person name="Ohta I."/>
            <person name="Ohta T."/>
            <person name="Okamoto M."/>
            <person name="Ono N."/>
            <person name="Saji S."/>
            <person name="Sakaguchi M."/>
            <person name="Sakai K."/>
            <person name="Shibata M."/>
            <person name="Shimokawa T."/>
            <person name="Song J."/>
            <person name="Takazaki Y."/>
            <person name="Terasawa K."/>
            <person name="Tsugane M."/>
            <person name="Tsuji K."/>
            <person name="Ueda S."/>
            <person name="Waki K."/>
            <person name="Yamagata H."/>
            <person name="Yamamoto M."/>
            <person name="Yamamoto S."/>
            <person name="Yamane H."/>
            <person name="Yoshiki S."/>
            <person name="Yoshihara R."/>
            <person name="Yukawa K."/>
            <person name="Zhong H."/>
            <person name="Yano M."/>
            <person name="Yuan Q."/>
            <person name="Ouyang S."/>
            <person name="Liu J."/>
            <person name="Jones K.M."/>
            <person name="Gansberger K."/>
            <person name="Moffat K."/>
            <person name="Hill J."/>
            <person name="Bera J."/>
            <person name="Fadrosh D."/>
            <person name="Jin S."/>
            <person name="Johri S."/>
            <person name="Kim M."/>
            <person name="Overton L."/>
            <person name="Reardon M."/>
            <person name="Tsitrin T."/>
            <person name="Vuong H."/>
            <person name="Weaver B."/>
            <person name="Ciecko A."/>
            <person name="Tallon L."/>
            <person name="Jackson J."/>
            <person name="Pai G."/>
            <person name="Aken S.V."/>
            <person name="Utterback T."/>
            <person name="Reidmuller S."/>
            <person name="Feldblyum T."/>
            <person name="Hsiao J."/>
            <person name="Zismann V."/>
            <person name="Iobst S."/>
            <person name="de Vazeille A.R."/>
            <person name="Buell C.R."/>
            <person name="Ying K."/>
            <person name="Li Y."/>
            <person name="Lu T."/>
            <person name="Huang Y."/>
            <person name="Zhao Q."/>
            <person name="Feng Q."/>
            <person name="Zhang L."/>
            <person name="Zhu J."/>
            <person name="Weng Q."/>
            <person name="Mu J."/>
            <person name="Lu Y."/>
            <person name="Fan D."/>
            <person name="Liu Y."/>
            <person name="Guan J."/>
            <person name="Zhang Y."/>
            <person name="Yu S."/>
            <person name="Liu X."/>
            <person name="Zhang Y."/>
            <person name="Hong G."/>
            <person name="Han B."/>
            <person name="Choisne N."/>
            <person name="Demange N."/>
            <person name="Orjeda G."/>
            <person name="Samain S."/>
            <person name="Cattolico L."/>
            <person name="Pelletier E."/>
            <person name="Couloux A."/>
            <person name="Segurens B."/>
            <person name="Wincker P."/>
            <person name="D'Hont A."/>
            <person name="Scarpelli C."/>
            <person name="Weissenbach J."/>
            <person name="Salanoubat M."/>
            <person name="Quetier F."/>
            <person name="Yu Y."/>
            <person name="Kim H.R."/>
            <person name="Rambo T."/>
            <person name="Currie J."/>
            <person name="Collura K."/>
            <person name="Luo M."/>
            <person name="Yang T."/>
            <person name="Ammiraju J.S.S."/>
            <person name="Engler F."/>
            <person name="Soderlund C."/>
            <person name="Wing R.A."/>
            <person name="Palmer L.E."/>
            <person name="de la Bastide M."/>
            <person name="Spiegel L."/>
            <person name="Nascimento L."/>
            <person name="Zutavern T."/>
            <person name="O'Shaughnessy A."/>
            <person name="Dike S."/>
            <person name="Dedhia N."/>
            <person name="Preston R."/>
            <person name="Balija V."/>
            <person name="McCombie W.R."/>
            <person name="Chow T."/>
            <person name="Chen H."/>
            <person name="Chung M."/>
            <person name="Chen C."/>
            <person name="Shaw J."/>
            <person name="Wu H."/>
            <person name="Hsiao K."/>
            <person name="Chao Y."/>
            <person name="Chu M."/>
            <person name="Cheng C."/>
            <person name="Hour A."/>
            <person name="Lee P."/>
            <person name="Lin S."/>
            <person name="Lin Y."/>
            <person name="Liou J."/>
            <person name="Liu S."/>
            <person name="Hsing Y."/>
            <person name="Raghuvanshi S."/>
            <person name="Mohanty A."/>
            <person name="Bharti A.K."/>
            <person name="Gaur A."/>
            <person name="Gupta V."/>
            <person name="Kumar D."/>
            <person name="Ravi V."/>
            <person name="Vij S."/>
            <person name="Kapur A."/>
            <person name="Khurana P."/>
            <person name="Khurana P."/>
            <person name="Khurana J.P."/>
            <person name="Tyagi A.K."/>
            <person name="Gaikwad K."/>
            <person name="Singh A."/>
            <person name="Dalal V."/>
            <person name="Srivastava S."/>
            <person name="Dixit A."/>
            <person name="Pal A.K."/>
            <person name="Ghazi I.A."/>
            <person name="Yadav M."/>
            <person name="Pandit A."/>
            <person name="Bhargava A."/>
            <person name="Sureshbabu K."/>
            <person name="Batra K."/>
            <person name="Sharma T.R."/>
            <person name="Mohapatra T."/>
            <person name="Singh N.K."/>
            <person name="Messing J."/>
            <person name="Nelson A.B."/>
            <person name="Fuks G."/>
            <person name="Kavchok S."/>
            <person name="Keizer G."/>
            <person name="Linton E."/>
            <person name="Llaca V."/>
            <person name="Song R."/>
            <person name="Tanyolac B."/>
            <person name="Young S."/>
            <person name="Ho-Il K."/>
            <person name="Hahn J.H."/>
            <person name="Sangsakoo G."/>
            <person name="Vanavichit A."/>
            <person name="de Mattos Luiz.A.T."/>
            <person name="Zimmer P.D."/>
            <person name="Malone G."/>
            <person name="Dellagostin O."/>
            <person name="de Oliveira A.C."/>
            <person name="Bevan M."/>
            <person name="Bancroft I."/>
            <person name="Minx P."/>
            <person name="Cordum H."/>
            <person name="Wilson R."/>
            <person name="Cheng Z."/>
            <person name="Jin W."/>
            <person name="Jiang J."/>
            <person name="Leong S.A."/>
            <person name="Iwama H."/>
            <person name="Gojobori T."/>
            <person name="Itoh T."/>
            <person name="Niimura Y."/>
            <person name="Fujii Y."/>
            <person name="Habara T."/>
            <person name="Sakai H."/>
            <person name="Sato Y."/>
            <person name="Wilson G."/>
            <person name="Kumar K."/>
            <person name="McCouch S."/>
            <person name="Juretic N."/>
            <person name="Hoen D."/>
            <person name="Wright S."/>
            <person name="Bruskiewich R."/>
            <person name="Bureau T."/>
            <person name="Miyao A."/>
            <person name="Hirochika H."/>
            <person name="Nishikawa T."/>
            <person name="Kadowaki K."/>
            <person name="Sugiura M."/>
            <person name="Burr B."/>
            <person name="Sasaki T."/>
        </authorList>
    </citation>
    <scope>NUCLEOTIDE SEQUENCE [LARGE SCALE GENOMIC DNA]</scope>
    <source>
        <strain evidence="3">cv. Nipponbare</strain>
    </source>
</reference>
<reference evidence="3" key="2">
    <citation type="journal article" date="2008" name="Nucleic Acids Res.">
        <title>The rice annotation project database (RAP-DB): 2008 update.</title>
        <authorList>
            <consortium name="The rice annotation project (RAP)"/>
        </authorList>
    </citation>
    <scope>GENOME REANNOTATION</scope>
    <source>
        <strain evidence="3">cv. Nipponbare</strain>
    </source>
</reference>
<feature type="region of interest" description="Disordered" evidence="1">
    <location>
        <begin position="1"/>
        <end position="22"/>
    </location>
</feature>
<evidence type="ECO:0000256" key="1">
    <source>
        <dbReference type="SAM" id="MobiDB-lite"/>
    </source>
</evidence>
<evidence type="ECO:0000313" key="3">
    <source>
        <dbReference type="Proteomes" id="UP000000763"/>
    </source>
</evidence>
<feature type="region of interest" description="Disordered" evidence="1">
    <location>
        <begin position="251"/>
        <end position="303"/>
    </location>
</feature>
<sequence>MDAASEDVGIFAGGPRHHTASEDMTASKDVFPLAALDPPPPRFFALAVFPRGRHEKYFPNAMKNRFSSSVNPHETPFDLRSGISALKQLALRSLPRRHEEALGCHAGTTSAPGPLALSNPGPNLSTFQLDSTSISRRLRGLYYIYGGALAGRRCDRTISKLNIERRVMMSDDVLTPAIDDEVAAALKVIDGYDVDPALKTVCKLALEVMAGVEPVAETLRKAEAILRMKKMKPPPAKEKVSQAYIDSLLSRPPPVPYPASRKDISDDLPNDYTTLQPSVPGRRRHQQDPRRGRKDNRGVQAYG</sequence>
<organism evidence="2 3">
    <name type="scientific">Oryza sativa subsp. japonica</name>
    <name type="common">Rice</name>
    <dbReference type="NCBI Taxonomy" id="39947"/>
    <lineage>
        <taxon>Eukaryota</taxon>
        <taxon>Viridiplantae</taxon>
        <taxon>Streptophyta</taxon>
        <taxon>Embryophyta</taxon>
        <taxon>Tracheophyta</taxon>
        <taxon>Spermatophyta</taxon>
        <taxon>Magnoliopsida</taxon>
        <taxon>Liliopsida</taxon>
        <taxon>Poales</taxon>
        <taxon>Poaceae</taxon>
        <taxon>BOP clade</taxon>
        <taxon>Oryzoideae</taxon>
        <taxon>Oryzeae</taxon>
        <taxon>Oryzinae</taxon>
        <taxon>Oryza</taxon>
        <taxon>Oryza sativa</taxon>
    </lineage>
</organism>
<dbReference type="Proteomes" id="UP000000763">
    <property type="component" value="Chromosome 7"/>
</dbReference>
<accession>Q6Z4D0</accession>
<protein>
    <submittedName>
        <fullName evidence="2">Uncharacterized protein</fullName>
    </submittedName>
</protein>
<proteinExistence type="predicted"/>
<name>Q6Z4D0_ORYSJ</name>